<evidence type="ECO:0000256" key="1">
    <source>
        <dbReference type="SAM" id="MobiDB-lite"/>
    </source>
</evidence>
<proteinExistence type="predicted"/>
<comment type="caution">
    <text evidence="2">The sequence shown here is derived from an EMBL/GenBank/DDBJ whole genome shotgun (WGS) entry which is preliminary data.</text>
</comment>
<dbReference type="RefSeq" id="WP_109759644.1">
    <property type="nucleotide sequence ID" value="NZ_CP034588.1"/>
</dbReference>
<organism evidence="2 3">
    <name type="scientific">Silicimonas algicola</name>
    <dbReference type="NCBI Taxonomy" id="1826607"/>
    <lineage>
        <taxon>Bacteria</taxon>
        <taxon>Pseudomonadati</taxon>
        <taxon>Pseudomonadota</taxon>
        <taxon>Alphaproteobacteria</taxon>
        <taxon>Rhodobacterales</taxon>
        <taxon>Paracoccaceae</taxon>
    </lineage>
</organism>
<dbReference type="Proteomes" id="UP000245390">
    <property type="component" value="Unassembled WGS sequence"/>
</dbReference>
<dbReference type="InterPro" id="IPR021880">
    <property type="entry name" value="DUF3489"/>
</dbReference>
<name>A0A316G5K1_9RHOB</name>
<dbReference type="Pfam" id="PF11994">
    <property type="entry name" value="DUF3489"/>
    <property type="match status" value="1"/>
</dbReference>
<dbReference type="AlphaFoldDB" id="A0A316G5K1"/>
<gene>
    <name evidence="2" type="ORF">C8D95_105299</name>
</gene>
<feature type="compositionally biased region" description="Polar residues" evidence="1">
    <location>
        <begin position="93"/>
        <end position="103"/>
    </location>
</feature>
<feature type="compositionally biased region" description="Basic and acidic residues" evidence="1">
    <location>
        <begin position="1"/>
        <end position="12"/>
    </location>
</feature>
<evidence type="ECO:0000313" key="3">
    <source>
        <dbReference type="Proteomes" id="UP000245390"/>
    </source>
</evidence>
<keyword evidence="3" id="KW-1185">Reference proteome</keyword>
<feature type="region of interest" description="Disordered" evidence="1">
    <location>
        <begin position="1"/>
        <end position="25"/>
    </location>
</feature>
<evidence type="ECO:0000313" key="2">
    <source>
        <dbReference type="EMBL" id="PWK56231.1"/>
    </source>
</evidence>
<reference evidence="2 3" key="1">
    <citation type="submission" date="2018-05" db="EMBL/GenBank/DDBJ databases">
        <title>Genomic Encyclopedia of Type Strains, Phase IV (KMG-IV): sequencing the most valuable type-strain genomes for metagenomic binning, comparative biology and taxonomic classification.</title>
        <authorList>
            <person name="Goeker M."/>
        </authorList>
    </citation>
    <scope>NUCLEOTIDE SEQUENCE [LARGE SCALE GENOMIC DNA]</scope>
    <source>
        <strain evidence="2 3">DSM 103371</strain>
    </source>
</reference>
<dbReference type="EMBL" id="QGGV01000005">
    <property type="protein sequence ID" value="PWK56231.1"/>
    <property type="molecule type" value="Genomic_DNA"/>
</dbReference>
<dbReference type="OrthoDB" id="7206991at2"/>
<feature type="region of interest" description="Disordered" evidence="1">
    <location>
        <begin position="84"/>
        <end position="103"/>
    </location>
</feature>
<dbReference type="KEGG" id="salo:EF888_17135"/>
<accession>A0A316G5K1</accession>
<protein>
    <submittedName>
        <fullName evidence="2">Uncharacterized protein DUF3489</fullName>
    </submittedName>
</protein>
<sequence>MTTKKESVETKRLAPTKAGRPRDTKTAQLIRLLSTKSGADATAISARLGWKPHTTRAAISGLKKAGYEIAAEKSDRARRTRYRIIGKPKPGPVTTSSMEPLHG</sequence>